<accession>A0A1H9F4V9</accession>
<protein>
    <submittedName>
        <fullName evidence="4">Patatin-like phospholipase</fullName>
    </submittedName>
</protein>
<feature type="transmembrane region" description="Helical" evidence="2">
    <location>
        <begin position="284"/>
        <end position="305"/>
    </location>
</feature>
<feature type="compositionally biased region" description="Low complexity" evidence="1">
    <location>
        <begin position="18"/>
        <end position="28"/>
    </location>
</feature>
<dbReference type="GO" id="GO:0004190">
    <property type="term" value="F:aspartic-type endopeptidase activity"/>
    <property type="evidence" value="ECO:0007669"/>
    <property type="project" value="InterPro"/>
</dbReference>
<dbReference type="Proteomes" id="UP000199233">
    <property type="component" value="Unassembled WGS sequence"/>
</dbReference>
<evidence type="ECO:0000313" key="5">
    <source>
        <dbReference type="Proteomes" id="UP000199233"/>
    </source>
</evidence>
<organism evidence="4 5">
    <name type="scientific">Solimonas aquatica</name>
    <dbReference type="NCBI Taxonomy" id="489703"/>
    <lineage>
        <taxon>Bacteria</taxon>
        <taxon>Pseudomonadati</taxon>
        <taxon>Pseudomonadota</taxon>
        <taxon>Gammaproteobacteria</taxon>
        <taxon>Nevskiales</taxon>
        <taxon>Nevskiaceae</taxon>
        <taxon>Solimonas</taxon>
    </lineage>
</organism>
<dbReference type="PROSITE" id="PS50175">
    <property type="entry name" value="ASP_PROT_RETROV"/>
    <property type="match status" value="1"/>
</dbReference>
<dbReference type="InterPro" id="IPR001995">
    <property type="entry name" value="Peptidase_A2_cat"/>
</dbReference>
<sequence>MNQPAPQGASSRSDEEAAALAARWQAAEQPPKSPEQRLGLALSGGGIRSATFCLGLLRGLAKNKVLQRFDYLSTVSGGGYIGAAFGRLFNAQVRAAQVEEGLARDDSLFLWWLRSNGRFLTPAGAGDLFTAWAGHLRGFIATQLETGVLLLMLSALLVAPHLWLAARPDASAWAFYGLLLGSPLWTAALLMLPLAAASMFGFWFSGDNHLSSRLGAAAAAALGLALLLQILPLPPLRTSENALEVDLWAAPAWVASSLLLALVIGAALRVLLSLRFKAEQLRVLWTQALAWMLIATALLLVFGALDFLSWVLSTYVLQQSASAGASGLGLGALLLGALRLVLPMLQRQADKTSGASLPLPALAHVLGLLLLAMVMMFWMSLAQLWVFLLQPQDAAAPLAGWLPETPARWQWLVVTLLAYMLLTGRHLQQLNRSSLHLFYRSRLTRTYVAVGNAPAPGCAQPRFPRPLLARVDREATEHTRKLSELLPQDDIALADYQPWRHGGPIHLINCCINQTKDDRTGSYNADRKGVALTVSALGLETGAQLPQGGAGGTLAEWVAISGAAISSGMGSQTRTGVAALLFLANLRLGYWLRNPLEVRGRFARLLWQLWGKYCGTGAEMLASFPGLRGPAWYLSDGGHFDNTGIYALLKRRLPLMVLADCGADPLYVFNDVENLVRKARIDYGADIEFIDPRSLPCTPQQEPLRELFDTPDGIGPRLDRQYLMLARVRYEDGSLAALLIVKPRRSAQLPLDVAGYADRDGGFPQQTTGDQFFDEAQWESYCELGLRLGAAITPELLALLPQWAAAGKPADNGQITPPPKDEPQSRGRRVAATVGTSLGVGAVASVLLTLWQSWDAHAQRRLEAQTALDQKVQDVVAEIDKASQDIATSKSYDDQLRIKLLAVVNARQSLQGDKPVAEILQSQALRLQKVCKDNLDGDAQNRCLVDVRLLDGEKLEGFWLKQLRDYRLWRVPEAAAAPTTMKSYAPAPGAAPQPEAMDGAAYEEAPAAGAPVPVPADQPALPMGDTVRRDCAADPAAARPRYTLYTQIYAEPQRAPAEALLAELRERGLATPGIENVVRSAQRRNQDPPLPWSQPTLLYQPESKDCAEALAAYLRLRPAFRQTHAQALPAGLSNRSGVIELWLPAGRN</sequence>
<evidence type="ECO:0000256" key="1">
    <source>
        <dbReference type="SAM" id="MobiDB-lite"/>
    </source>
</evidence>
<dbReference type="InterPro" id="IPR016035">
    <property type="entry name" value="Acyl_Trfase/lysoPLipase"/>
</dbReference>
<name>A0A1H9F4V9_9GAMM</name>
<feature type="region of interest" description="Disordered" evidence="1">
    <location>
        <begin position="1"/>
        <end position="37"/>
    </location>
</feature>
<proteinExistence type="predicted"/>
<keyword evidence="2" id="KW-1133">Transmembrane helix</keyword>
<evidence type="ECO:0000259" key="3">
    <source>
        <dbReference type="PROSITE" id="PS50175"/>
    </source>
</evidence>
<dbReference type="EMBL" id="FOFS01000005">
    <property type="protein sequence ID" value="SEQ32915.1"/>
    <property type="molecule type" value="Genomic_DNA"/>
</dbReference>
<dbReference type="GO" id="GO:0046475">
    <property type="term" value="P:glycerophospholipid catabolic process"/>
    <property type="evidence" value="ECO:0007669"/>
    <property type="project" value="TreeGrafter"/>
</dbReference>
<dbReference type="GO" id="GO:0005829">
    <property type="term" value="C:cytosol"/>
    <property type="evidence" value="ECO:0007669"/>
    <property type="project" value="TreeGrafter"/>
</dbReference>
<evidence type="ECO:0000313" key="4">
    <source>
        <dbReference type="EMBL" id="SEQ32915.1"/>
    </source>
</evidence>
<evidence type="ECO:0000256" key="2">
    <source>
        <dbReference type="SAM" id="Phobius"/>
    </source>
</evidence>
<dbReference type="STRING" id="489703.SAMN04488038_105251"/>
<feature type="transmembrane region" description="Helical" evidence="2">
    <location>
        <begin position="252"/>
        <end position="272"/>
    </location>
</feature>
<dbReference type="PANTHER" id="PTHR10728:SF40">
    <property type="entry name" value="PATATIN FAMILY PROTEIN"/>
    <property type="match status" value="1"/>
</dbReference>
<dbReference type="GO" id="GO:0006508">
    <property type="term" value="P:proteolysis"/>
    <property type="evidence" value="ECO:0007669"/>
    <property type="project" value="InterPro"/>
</dbReference>
<feature type="transmembrane region" description="Helical" evidence="2">
    <location>
        <begin position="146"/>
        <end position="164"/>
    </location>
</feature>
<dbReference type="GO" id="GO:0004623">
    <property type="term" value="F:phospholipase A2 activity"/>
    <property type="evidence" value="ECO:0007669"/>
    <property type="project" value="TreeGrafter"/>
</dbReference>
<feature type="region of interest" description="Disordered" evidence="1">
    <location>
        <begin position="808"/>
        <end position="829"/>
    </location>
</feature>
<gene>
    <name evidence="4" type="ORF">SAMN04488038_105251</name>
</gene>
<feature type="domain" description="Peptidase A2" evidence="3">
    <location>
        <begin position="677"/>
        <end position="755"/>
    </location>
</feature>
<keyword evidence="2" id="KW-0472">Membrane</keyword>
<feature type="transmembrane region" description="Helical" evidence="2">
    <location>
        <begin position="362"/>
        <end position="388"/>
    </location>
</feature>
<dbReference type="SUPFAM" id="SSF52151">
    <property type="entry name" value="FabD/lysophospholipase-like"/>
    <property type="match status" value="2"/>
</dbReference>
<reference evidence="4 5" key="1">
    <citation type="submission" date="2016-10" db="EMBL/GenBank/DDBJ databases">
        <authorList>
            <person name="de Groot N.N."/>
        </authorList>
    </citation>
    <scope>NUCLEOTIDE SEQUENCE [LARGE SCALE GENOMIC DNA]</scope>
    <source>
        <strain evidence="4 5">DSM 25927</strain>
    </source>
</reference>
<feature type="transmembrane region" description="Helical" evidence="2">
    <location>
        <begin position="214"/>
        <end position="232"/>
    </location>
</feature>
<dbReference type="Gene3D" id="3.40.1090.10">
    <property type="entry name" value="Cytosolic phospholipase A2 catalytic domain"/>
    <property type="match status" value="1"/>
</dbReference>
<feature type="transmembrane region" description="Helical" evidence="2">
    <location>
        <begin position="325"/>
        <end position="342"/>
    </location>
</feature>
<dbReference type="RefSeq" id="WP_177188898.1">
    <property type="nucleotide sequence ID" value="NZ_FOFS01000005.1"/>
</dbReference>
<dbReference type="PANTHER" id="PTHR10728">
    <property type="entry name" value="CYTOSOLIC PHOSPHOLIPASE A2"/>
    <property type="match status" value="1"/>
</dbReference>
<keyword evidence="2" id="KW-0812">Transmembrane</keyword>
<dbReference type="AlphaFoldDB" id="A0A1H9F4V9"/>
<feature type="transmembrane region" description="Helical" evidence="2">
    <location>
        <begin position="184"/>
        <end position="202"/>
    </location>
</feature>
<keyword evidence="5" id="KW-1185">Reference proteome</keyword>